<evidence type="ECO:0000313" key="1">
    <source>
        <dbReference type="EMBL" id="GAA07223.1"/>
    </source>
</evidence>
<evidence type="ECO:0000313" key="2">
    <source>
        <dbReference type="Proteomes" id="UP000004319"/>
    </source>
</evidence>
<dbReference type="AlphaFoldDB" id="F7VA28"/>
<comment type="caution">
    <text evidence="1">The sequence shown here is derived from an EMBL/GenBank/DDBJ whole genome shotgun (WGS) entry which is preliminary data.</text>
</comment>
<dbReference type="EMBL" id="BABS01000004">
    <property type="protein sequence ID" value="GAA07223.1"/>
    <property type="molecule type" value="Genomic_DNA"/>
</dbReference>
<dbReference type="Proteomes" id="UP000004319">
    <property type="component" value="Unassembled WGS sequence"/>
</dbReference>
<protein>
    <submittedName>
        <fullName evidence="1">Uncharacterized protein</fullName>
    </submittedName>
</protein>
<name>F7VA28_9PROT</name>
<gene>
    <name evidence="1" type="ORF">ATPR_0227</name>
</gene>
<sequence length="198" mass="20958">MFLLSGKHGTTNRRCLWTPGNFAARLFEVRSLLMRSASVRVVAALALCGSWSLTACAQSPLGPVTGEVSFHTRSADLGLGYTWGTGVLTYGGRTYPFSVKGASAAAVGYSSGDSVGKVYNLQRIEDFQGTFWALSGEATVGRGVSGVLMENDNGVRIRLDYTRSGARFAASPSRLTVRLLKPSKPATENAHPAPGAHS</sequence>
<reference evidence="1 2" key="1">
    <citation type="journal article" date="2011" name="Biochem. Biophys. Res. Commun.">
        <title>Increased number of Arginine-based salt bridges contributes to the thermotolerance of thermotolerant acetic acid bacteria, Acetobacter tropicalis SKU1100.</title>
        <authorList>
            <person name="Matsutani M."/>
            <person name="Hirakawa H."/>
            <person name="Nishikura M."/>
            <person name="Soemphol W."/>
            <person name="Ali I.A.I."/>
            <person name="Yakushi T."/>
            <person name="Matsushita K."/>
        </authorList>
    </citation>
    <scope>NUCLEOTIDE SEQUENCE [LARGE SCALE GENOMIC DNA]</scope>
    <source>
        <strain evidence="1 2">NBRC 101654</strain>
    </source>
</reference>
<accession>F7VA28</accession>
<organism evidence="1 2">
    <name type="scientific">Acetobacter tropicalis NBRC 101654</name>
    <dbReference type="NCBI Taxonomy" id="749388"/>
    <lineage>
        <taxon>Bacteria</taxon>
        <taxon>Pseudomonadati</taxon>
        <taxon>Pseudomonadota</taxon>
        <taxon>Alphaproteobacteria</taxon>
        <taxon>Acetobacterales</taxon>
        <taxon>Acetobacteraceae</taxon>
        <taxon>Acetobacter</taxon>
    </lineage>
</organism>
<proteinExistence type="predicted"/>